<reference evidence="12 13" key="1">
    <citation type="submission" date="2016-12" db="EMBL/GenBank/DDBJ databases">
        <authorList>
            <person name="Song W.-J."/>
            <person name="Kurnit D.M."/>
        </authorList>
    </citation>
    <scope>NUCLEOTIDE SEQUENCE [LARGE SCALE GENOMIC DNA]</scope>
    <source>
        <strain evidence="12 13">DSM 18488</strain>
    </source>
</reference>
<dbReference type="RefSeq" id="WP_234981131.1">
    <property type="nucleotide sequence ID" value="NZ_FRFE01000005.1"/>
</dbReference>
<keyword evidence="9" id="KW-0411">Iron-sulfur</keyword>
<evidence type="ECO:0000256" key="2">
    <source>
        <dbReference type="ARBA" id="ARBA00001966"/>
    </source>
</evidence>
<keyword evidence="6" id="KW-0479">Metal-binding</keyword>
<dbReference type="NCBIfam" id="TIGR00238">
    <property type="entry name" value="KamA family radical SAM protein"/>
    <property type="match status" value="1"/>
</dbReference>
<evidence type="ECO:0000256" key="10">
    <source>
        <dbReference type="PIRSR" id="PIRSR603739-50"/>
    </source>
</evidence>
<feature type="domain" description="Radical SAM core" evidence="11">
    <location>
        <begin position="253"/>
        <end position="468"/>
    </location>
</feature>
<dbReference type="EMBL" id="FRFE01000005">
    <property type="protein sequence ID" value="SHO46402.1"/>
    <property type="molecule type" value="Genomic_DNA"/>
</dbReference>
<dbReference type="InterPro" id="IPR058240">
    <property type="entry name" value="rSAM_sf"/>
</dbReference>
<evidence type="ECO:0000256" key="5">
    <source>
        <dbReference type="ARBA" id="ARBA00022691"/>
    </source>
</evidence>
<dbReference type="Gene3D" id="6.10.140.1170">
    <property type="match status" value="1"/>
</dbReference>
<dbReference type="SFLD" id="SFLDG01070">
    <property type="entry name" value="PLP-dependent"/>
    <property type="match status" value="1"/>
</dbReference>
<dbReference type="PANTHER" id="PTHR30538:SF0">
    <property type="entry name" value="L-LYSINE 2,3-AMINOMUTASE AQ_1632-RELATED"/>
    <property type="match status" value="1"/>
</dbReference>
<keyword evidence="7 10" id="KW-0663">Pyridoxal phosphate</keyword>
<dbReference type="AlphaFoldDB" id="A0A1M7Y334"/>
<dbReference type="STRING" id="1121416.SAMN02745220_01473"/>
<dbReference type="InterPro" id="IPR007197">
    <property type="entry name" value="rSAM"/>
</dbReference>
<dbReference type="CDD" id="cd01335">
    <property type="entry name" value="Radical_SAM"/>
    <property type="match status" value="1"/>
</dbReference>
<evidence type="ECO:0000313" key="12">
    <source>
        <dbReference type="EMBL" id="SHO46402.1"/>
    </source>
</evidence>
<keyword evidence="8" id="KW-0408">Iron</keyword>
<gene>
    <name evidence="12" type="ORF">SAMN02745220_01473</name>
</gene>
<accession>A0A1M7Y334</accession>
<dbReference type="InterPro" id="IPR013785">
    <property type="entry name" value="Aldolase_TIM"/>
</dbReference>
<protein>
    <submittedName>
        <fullName evidence="12">Lysine 2,3-aminomutase</fullName>
    </submittedName>
</protein>
<proteinExistence type="inferred from homology"/>
<evidence type="ECO:0000259" key="11">
    <source>
        <dbReference type="PROSITE" id="PS51918"/>
    </source>
</evidence>
<comment type="cofactor">
    <cofactor evidence="1 10">
        <name>pyridoxal 5'-phosphate</name>
        <dbReference type="ChEBI" id="CHEBI:597326"/>
    </cofactor>
</comment>
<keyword evidence="4" id="KW-0004">4Fe-4S</keyword>
<name>A0A1M7Y334_9BACT</name>
<keyword evidence="5" id="KW-0949">S-adenosyl-L-methionine</keyword>
<keyword evidence="13" id="KW-1185">Reference proteome</keyword>
<dbReference type="PANTHER" id="PTHR30538">
    <property type="entry name" value="LYSINE 2,3-AMINOMUTASE-RELATED"/>
    <property type="match status" value="1"/>
</dbReference>
<evidence type="ECO:0000256" key="1">
    <source>
        <dbReference type="ARBA" id="ARBA00001933"/>
    </source>
</evidence>
<dbReference type="GO" id="GO:0046872">
    <property type="term" value="F:metal ion binding"/>
    <property type="evidence" value="ECO:0007669"/>
    <property type="project" value="UniProtKB-KW"/>
</dbReference>
<dbReference type="GO" id="GO:0003824">
    <property type="term" value="F:catalytic activity"/>
    <property type="evidence" value="ECO:0007669"/>
    <property type="project" value="InterPro"/>
</dbReference>
<evidence type="ECO:0000256" key="8">
    <source>
        <dbReference type="ARBA" id="ARBA00023004"/>
    </source>
</evidence>
<sequence>MIHENNKPDTAMEPLDSYTEELLNKLTAPANTTRKPTPEELLQVEQLVKATEETNLTNPIIQLFAHLLELKDTGCSPQDFNIELAQLTHLAKRHQEIDEHMVSVGGRLTQALPIAGKANSRVAEYLAKKDTEAPSGIELWEQIEENTRRIKRGLKMSDEEWNSFHGQLRHAVDSVETLAQLIDLPADVLNSIARVTKTYRMRLTPYYTSLIMPGVLNDPIMLQSVPTGEMIDNAGIEIPPVAADHSPARLIDQFYPRVLTIKATNMCAMYCTHCLRLAHIGRKDKIYSKEAYNEALDYIRNNPQVRDVLITGGDAFLLPNSHLEWLLGELDSIDHIKTKRLGTRIPVTAPMRVDNELLDILETSNDKKPVRVVTQINTAQEITPVSLGSFRQLSKRTFTVLNQAVLLKGINDTRVKMWKLCETVHEAYVRPYYLFNCSYRNPQFKHFRVPLEVGRDLVESMYGNIVGDAIPRYIATAGGKIPLHRSNVVSHENGDIILRKPWSGEEVRYPDADPEVYSQEEFAFKLPK</sequence>
<evidence type="ECO:0000256" key="9">
    <source>
        <dbReference type="ARBA" id="ARBA00023014"/>
    </source>
</evidence>
<dbReference type="SFLD" id="SFLDS00029">
    <property type="entry name" value="Radical_SAM"/>
    <property type="match status" value="1"/>
</dbReference>
<evidence type="ECO:0000256" key="7">
    <source>
        <dbReference type="ARBA" id="ARBA00022898"/>
    </source>
</evidence>
<dbReference type="PROSITE" id="PS51918">
    <property type="entry name" value="RADICAL_SAM"/>
    <property type="match status" value="1"/>
</dbReference>
<comment type="similarity">
    <text evidence="3">Belongs to the radical SAM superfamily. KamA family.</text>
</comment>
<dbReference type="Proteomes" id="UP000184603">
    <property type="component" value="Unassembled WGS sequence"/>
</dbReference>
<dbReference type="SUPFAM" id="SSF102114">
    <property type="entry name" value="Radical SAM enzymes"/>
    <property type="match status" value="1"/>
</dbReference>
<dbReference type="InterPro" id="IPR003739">
    <property type="entry name" value="Lys_aminomutase/Glu_NH3_mut"/>
</dbReference>
<evidence type="ECO:0000313" key="13">
    <source>
        <dbReference type="Proteomes" id="UP000184603"/>
    </source>
</evidence>
<evidence type="ECO:0000256" key="6">
    <source>
        <dbReference type="ARBA" id="ARBA00022723"/>
    </source>
</evidence>
<feature type="modified residue" description="N6-(pyridoxal phosphate)lysine" evidence="10">
    <location>
        <position position="480"/>
    </location>
</feature>
<organism evidence="12 13">
    <name type="scientific">Desulfopila aestuarii DSM 18488</name>
    <dbReference type="NCBI Taxonomy" id="1121416"/>
    <lineage>
        <taxon>Bacteria</taxon>
        <taxon>Pseudomonadati</taxon>
        <taxon>Thermodesulfobacteriota</taxon>
        <taxon>Desulfobulbia</taxon>
        <taxon>Desulfobulbales</taxon>
        <taxon>Desulfocapsaceae</taxon>
        <taxon>Desulfopila</taxon>
    </lineage>
</organism>
<evidence type="ECO:0000256" key="4">
    <source>
        <dbReference type="ARBA" id="ARBA00022485"/>
    </source>
</evidence>
<evidence type="ECO:0000256" key="3">
    <source>
        <dbReference type="ARBA" id="ARBA00008703"/>
    </source>
</evidence>
<dbReference type="Gene3D" id="3.20.20.70">
    <property type="entry name" value="Aldolase class I"/>
    <property type="match status" value="1"/>
</dbReference>
<comment type="cofactor">
    <cofactor evidence="2">
        <name>[4Fe-4S] cluster</name>
        <dbReference type="ChEBI" id="CHEBI:49883"/>
    </cofactor>
</comment>
<dbReference type="GO" id="GO:0051539">
    <property type="term" value="F:4 iron, 4 sulfur cluster binding"/>
    <property type="evidence" value="ECO:0007669"/>
    <property type="project" value="UniProtKB-KW"/>
</dbReference>